<keyword evidence="2" id="KW-1185">Reference proteome</keyword>
<dbReference type="EMBL" id="JAAAXW010000090">
    <property type="protein sequence ID" value="KAF9544455.1"/>
    <property type="molecule type" value="Genomic_DNA"/>
</dbReference>
<gene>
    <name evidence="1" type="ORF">EC957_012057</name>
</gene>
<proteinExistence type="predicted"/>
<dbReference type="PANTHER" id="PTHR38696:SF1">
    <property type="entry name" value="MEDIATOR OF RNA POLYMERASE II TRANSCRIPTION SUBUNIT 13"/>
    <property type="match status" value="1"/>
</dbReference>
<reference evidence="1" key="1">
    <citation type="journal article" date="2020" name="Fungal Divers.">
        <title>Resolving the Mortierellaceae phylogeny through synthesis of multi-gene phylogenetics and phylogenomics.</title>
        <authorList>
            <person name="Vandepol N."/>
            <person name="Liber J."/>
            <person name="Desiro A."/>
            <person name="Na H."/>
            <person name="Kennedy M."/>
            <person name="Barry K."/>
            <person name="Grigoriev I.V."/>
            <person name="Miller A.N."/>
            <person name="O'Donnell K."/>
            <person name="Stajich J.E."/>
            <person name="Bonito G."/>
        </authorList>
    </citation>
    <scope>NUCLEOTIDE SEQUENCE</scope>
    <source>
        <strain evidence="1">NRRL 2591</strain>
    </source>
</reference>
<dbReference type="Proteomes" id="UP000723463">
    <property type="component" value="Unassembled WGS sequence"/>
</dbReference>
<dbReference type="AlphaFoldDB" id="A0A9P6F8N4"/>
<organism evidence="1 2">
    <name type="scientific">Mortierella hygrophila</name>
    <dbReference type="NCBI Taxonomy" id="979708"/>
    <lineage>
        <taxon>Eukaryota</taxon>
        <taxon>Fungi</taxon>
        <taxon>Fungi incertae sedis</taxon>
        <taxon>Mucoromycota</taxon>
        <taxon>Mortierellomycotina</taxon>
        <taxon>Mortierellomycetes</taxon>
        <taxon>Mortierellales</taxon>
        <taxon>Mortierellaceae</taxon>
        <taxon>Mortierella</taxon>
    </lineage>
</organism>
<evidence type="ECO:0000313" key="2">
    <source>
        <dbReference type="Proteomes" id="UP000723463"/>
    </source>
</evidence>
<sequence>MFYPVQQKPAAAPPSFHPPPLARVCCITFNEHNRIRLIGANPETIPPLRHAIANSGAGLEEDTPIKNDGHEFRLSTRPWHTKEKESIPSRLLLLAVLKAMAHCHWNVVQAARISKMDNDRDFLMFESIDPGLGAVEMAEVDMFVVALMGKDKIRVIGAGHSTAAVVGTIKQAVLTHWKHPIKKDVIQELCHEFQLEGNPWAPNKAEEAAAKICMAQLLANVSSLGYKLYVSLDVHKSSKDSVSESLVFRRVGRVWR</sequence>
<accession>A0A9P6F8N4</accession>
<comment type="caution">
    <text evidence="1">The sequence shown here is derived from an EMBL/GenBank/DDBJ whole genome shotgun (WGS) entry which is preliminary data.</text>
</comment>
<dbReference type="PANTHER" id="PTHR38696">
    <property type="entry name" value="MEDIATOR OF RNA POLYMERASE II TRANSCRIPTION SUBUNIT 13"/>
    <property type="match status" value="1"/>
</dbReference>
<evidence type="ECO:0000313" key="1">
    <source>
        <dbReference type="EMBL" id="KAF9544455.1"/>
    </source>
</evidence>
<protein>
    <submittedName>
        <fullName evidence="1">Uncharacterized protein</fullName>
    </submittedName>
</protein>
<name>A0A9P6F8N4_9FUNG</name>